<dbReference type="Proteomes" id="UP000824890">
    <property type="component" value="Unassembled WGS sequence"/>
</dbReference>
<evidence type="ECO:0008006" key="5">
    <source>
        <dbReference type="Google" id="ProtNLM"/>
    </source>
</evidence>
<sequence>MNRMDKDGSYEHFGGLRINPKLYNCGKCQSLLGTWSVQGLIFNEKPYFNKFGCEGTSGSPRGEAQSTAFNVCNMRRPPKVTKNKTHSFTLCAHDVLKKRSSGGIFDDALRIYLKKGKRKGERCPEKFREDVGTLLLKEFILLGVLGL</sequence>
<dbReference type="InterPro" id="IPR016135">
    <property type="entry name" value="UBQ-conjugating_enzyme/RWD"/>
</dbReference>
<dbReference type="PANTHER" id="PTHR46116:SF41">
    <property type="entry name" value="UBIQUITIN-CONJUGATING ENZYME E2 25-RELATED"/>
    <property type="match status" value="1"/>
</dbReference>
<organism evidence="3 4">
    <name type="scientific">Brassica napus</name>
    <name type="common">Rape</name>
    <dbReference type="NCBI Taxonomy" id="3708"/>
    <lineage>
        <taxon>Eukaryota</taxon>
        <taxon>Viridiplantae</taxon>
        <taxon>Streptophyta</taxon>
        <taxon>Embryophyta</taxon>
        <taxon>Tracheophyta</taxon>
        <taxon>Spermatophyta</taxon>
        <taxon>Magnoliopsida</taxon>
        <taxon>eudicotyledons</taxon>
        <taxon>Gunneridae</taxon>
        <taxon>Pentapetalae</taxon>
        <taxon>rosids</taxon>
        <taxon>malvids</taxon>
        <taxon>Brassicales</taxon>
        <taxon>Brassicaceae</taxon>
        <taxon>Brassiceae</taxon>
        <taxon>Brassica</taxon>
    </lineage>
</organism>
<accession>A0ABQ7YX24</accession>
<dbReference type="EMBL" id="JAGKQM010000016">
    <property type="protein sequence ID" value="KAH0872483.1"/>
    <property type="molecule type" value="Genomic_DNA"/>
</dbReference>
<evidence type="ECO:0000256" key="1">
    <source>
        <dbReference type="ARBA" id="ARBA00022679"/>
    </source>
</evidence>
<comment type="caution">
    <text evidence="3">The sequence shown here is derived from an EMBL/GenBank/DDBJ whole genome shotgun (WGS) entry which is preliminary data.</text>
</comment>
<dbReference type="Gene3D" id="3.10.110.10">
    <property type="entry name" value="Ubiquitin Conjugating Enzyme"/>
    <property type="match status" value="1"/>
</dbReference>
<evidence type="ECO:0000256" key="2">
    <source>
        <dbReference type="ARBA" id="ARBA00022786"/>
    </source>
</evidence>
<dbReference type="PANTHER" id="PTHR46116">
    <property type="entry name" value="(E3-INDEPENDENT) E2 UBIQUITIN-CONJUGATING ENZYME"/>
    <property type="match status" value="1"/>
</dbReference>
<protein>
    <recommendedName>
        <fullName evidence="5">Yippee domain-containing protein</fullName>
    </recommendedName>
</protein>
<proteinExistence type="predicted"/>
<name>A0ABQ7YX24_BRANA</name>
<evidence type="ECO:0000313" key="4">
    <source>
        <dbReference type="Proteomes" id="UP000824890"/>
    </source>
</evidence>
<keyword evidence="2" id="KW-0833">Ubl conjugation pathway</keyword>
<keyword evidence="4" id="KW-1185">Reference proteome</keyword>
<reference evidence="3 4" key="1">
    <citation type="submission" date="2021-05" db="EMBL/GenBank/DDBJ databases">
        <title>Genome Assembly of Synthetic Allotetraploid Brassica napus Reveals Homoeologous Exchanges between Subgenomes.</title>
        <authorList>
            <person name="Davis J.T."/>
        </authorList>
    </citation>
    <scope>NUCLEOTIDE SEQUENCE [LARGE SCALE GENOMIC DNA]</scope>
    <source>
        <strain evidence="4">cv. Da-Ae</strain>
        <tissue evidence="3">Seedling</tissue>
    </source>
</reference>
<evidence type="ECO:0000313" key="3">
    <source>
        <dbReference type="EMBL" id="KAH0872483.1"/>
    </source>
</evidence>
<gene>
    <name evidence="3" type="ORF">HID58_069845</name>
</gene>
<feature type="non-terminal residue" evidence="3">
    <location>
        <position position="147"/>
    </location>
</feature>
<keyword evidence="1" id="KW-0808">Transferase</keyword>